<sequence length="136" mass="15863">MMSYMNSNSILRKNIENDLFFGWLSIFFVFGMYAAIAFVLVTKGFDLSETINMLWLSFEYINLVNMINAVLILYLLIVHQPKKHLNKNATIILSLAFILFNIIFILRSTPSIFFCIYWASVIYQLRGTRVKAVDEE</sequence>
<feature type="transmembrane region" description="Helical" evidence="1">
    <location>
        <begin position="60"/>
        <end position="78"/>
    </location>
</feature>
<feature type="transmembrane region" description="Helical" evidence="1">
    <location>
        <begin position="20"/>
        <end position="40"/>
    </location>
</feature>
<comment type="caution">
    <text evidence="2">The sequence shown here is derived from an EMBL/GenBank/DDBJ whole genome shotgun (WGS) entry which is preliminary data.</text>
</comment>
<organism evidence="2">
    <name type="scientific">marine sediment metagenome</name>
    <dbReference type="NCBI Taxonomy" id="412755"/>
    <lineage>
        <taxon>unclassified sequences</taxon>
        <taxon>metagenomes</taxon>
        <taxon>ecological metagenomes</taxon>
    </lineage>
</organism>
<evidence type="ECO:0000313" key="2">
    <source>
        <dbReference type="EMBL" id="KKK70734.1"/>
    </source>
</evidence>
<proteinExistence type="predicted"/>
<protein>
    <submittedName>
        <fullName evidence="2">Uncharacterized protein</fullName>
    </submittedName>
</protein>
<name>A0A0F8ZWD0_9ZZZZ</name>
<reference evidence="2" key="1">
    <citation type="journal article" date="2015" name="Nature">
        <title>Complex archaea that bridge the gap between prokaryotes and eukaryotes.</title>
        <authorList>
            <person name="Spang A."/>
            <person name="Saw J.H."/>
            <person name="Jorgensen S.L."/>
            <person name="Zaremba-Niedzwiedzka K."/>
            <person name="Martijn J."/>
            <person name="Lind A.E."/>
            <person name="van Eijk R."/>
            <person name="Schleper C."/>
            <person name="Guy L."/>
            <person name="Ettema T.J."/>
        </authorList>
    </citation>
    <scope>NUCLEOTIDE SEQUENCE</scope>
</reference>
<keyword evidence="1" id="KW-0472">Membrane</keyword>
<dbReference type="EMBL" id="LAZR01058048">
    <property type="protein sequence ID" value="KKK70734.1"/>
    <property type="molecule type" value="Genomic_DNA"/>
</dbReference>
<keyword evidence="1" id="KW-1133">Transmembrane helix</keyword>
<gene>
    <name evidence="2" type="ORF">LCGC14_2921000</name>
</gene>
<feature type="transmembrane region" description="Helical" evidence="1">
    <location>
        <begin position="90"/>
        <end position="119"/>
    </location>
</feature>
<dbReference type="AlphaFoldDB" id="A0A0F8ZWD0"/>
<accession>A0A0F8ZWD0</accession>
<keyword evidence="1" id="KW-0812">Transmembrane</keyword>
<evidence type="ECO:0000256" key="1">
    <source>
        <dbReference type="SAM" id="Phobius"/>
    </source>
</evidence>